<dbReference type="EMBL" id="CAJNIZ010013202">
    <property type="protein sequence ID" value="CAE7344893.1"/>
    <property type="molecule type" value="Genomic_DNA"/>
</dbReference>
<keyword evidence="3" id="KW-1185">Reference proteome</keyword>
<gene>
    <name evidence="2" type="primary">ACSL4</name>
    <name evidence="2" type="ORF">SPIL2461_LOCUS8170</name>
</gene>
<sequence>MLASGFFCALLSCGALGNSLDAEGRLTWWQWLGWPMFTGPQALPEEDVVCPTLGGSVEERHADALEVLLSEELCPFVVAFFSSSSPLSQSTKLALTEQRLASSFPTLRYVRVETEQMSIRAFLQWDINYLPTYVLFWPANSTSPWQRWQSGKNANPYDYHDVSAWMTKATGLVPSNSSQAAAGPVPPRGKNASLSFGWFLVALAVLHRLANHASGASQVTT</sequence>
<organism evidence="2 3">
    <name type="scientific">Symbiodinium pilosum</name>
    <name type="common">Dinoflagellate</name>
    <dbReference type="NCBI Taxonomy" id="2952"/>
    <lineage>
        <taxon>Eukaryota</taxon>
        <taxon>Sar</taxon>
        <taxon>Alveolata</taxon>
        <taxon>Dinophyceae</taxon>
        <taxon>Suessiales</taxon>
        <taxon>Symbiodiniaceae</taxon>
        <taxon>Symbiodinium</taxon>
    </lineage>
</organism>
<comment type="caution">
    <text evidence="2">The sequence shown here is derived from an EMBL/GenBank/DDBJ whole genome shotgun (WGS) entry which is preliminary data.</text>
</comment>
<name>A0A812P8Z9_SYMPI</name>
<accession>A0A812P8Z9</accession>
<protein>
    <submittedName>
        <fullName evidence="2">ACSL4 protein</fullName>
    </submittedName>
</protein>
<evidence type="ECO:0000313" key="2">
    <source>
        <dbReference type="EMBL" id="CAE7344893.1"/>
    </source>
</evidence>
<evidence type="ECO:0000313" key="3">
    <source>
        <dbReference type="Proteomes" id="UP000649617"/>
    </source>
</evidence>
<evidence type="ECO:0000256" key="1">
    <source>
        <dbReference type="SAM" id="SignalP"/>
    </source>
</evidence>
<dbReference type="OrthoDB" id="10388420at2759"/>
<reference evidence="2" key="1">
    <citation type="submission" date="2021-02" db="EMBL/GenBank/DDBJ databases">
        <authorList>
            <person name="Dougan E. K."/>
            <person name="Rhodes N."/>
            <person name="Thang M."/>
            <person name="Chan C."/>
        </authorList>
    </citation>
    <scope>NUCLEOTIDE SEQUENCE</scope>
</reference>
<proteinExistence type="predicted"/>
<dbReference type="AlphaFoldDB" id="A0A812P8Z9"/>
<keyword evidence="1" id="KW-0732">Signal</keyword>
<feature type="signal peptide" evidence="1">
    <location>
        <begin position="1"/>
        <end position="17"/>
    </location>
</feature>
<dbReference type="Proteomes" id="UP000649617">
    <property type="component" value="Unassembled WGS sequence"/>
</dbReference>
<feature type="chain" id="PRO_5032400939" evidence="1">
    <location>
        <begin position="18"/>
        <end position="221"/>
    </location>
</feature>